<evidence type="ECO:0000313" key="2">
    <source>
        <dbReference type="EMBL" id="TDC16456.1"/>
    </source>
</evidence>
<dbReference type="RefSeq" id="WP_132414773.1">
    <property type="nucleotide sequence ID" value="NZ_SMKA01000309.1"/>
</dbReference>
<dbReference type="EMBL" id="SMKA01000309">
    <property type="protein sequence ID" value="TDC16456.1"/>
    <property type="molecule type" value="Genomic_DNA"/>
</dbReference>
<sequence length="154" mass="16721">MKTKLKIAPLALVLALLVSTTPPLTQHSMADRSTGPLVGTWRMTSLEVGTEGNLHPVPYSGQAVFTKSGTMSVQAMNPDPTAPDTPYTLNGYEAFYGTITVDQATRTFVVTVESSLVRTLIGQRLTRVFAVKGDRLVLTPPDPAEGWRATYERI</sequence>
<organism evidence="2 3">
    <name type="scientific">Kribbella albertanoniae</name>
    <dbReference type="NCBI Taxonomy" id="1266829"/>
    <lineage>
        <taxon>Bacteria</taxon>
        <taxon>Bacillati</taxon>
        <taxon>Actinomycetota</taxon>
        <taxon>Actinomycetes</taxon>
        <taxon>Propionibacteriales</taxon>
        <taxon>Kribbellaceae</taxon>
        <taxon>Kribbella</taxon>
    </lineage>
</organism>
<gene>
    <name evidence="2" type="ORF">E1261_38950</name>
</gene>
<dbReference type="AlphaFoldDB" id="A0A4V2XN26"/>
<proteinExistence type="predicted"/>
<feature type="signal peptide" evidence="1">
    <location>
        <begin position="1"/>
        <end position="25"/>
    </location>
</feature>
<dbReference type="OrthoDB" id="8075794at2"/>
<keyword evidence="1" id="KW-0732">Signal</keyword>
<reference evidence="2 3" key="1">
    <citation type="submission" date="2019-03" db="EMBL/GenBank/DDBJ databases">
        <title>Draft genome sequences of novel Actinobacteria.</title>
        <authorList>
            <person name="Sahin N."/>
            <person name="Ay H."/>
            <person name="Saygin H."/>
        </authorList>
    </citation>
    <scope>NUCLEOTIDE SEQUENCE [LARGE SCALE GENOMIC DNA]</scope>
    <source>
        <strain evidence="2 3">JCM 30547</strain>
    </source>
</reference>
<name>A0A4V2XN26_9ACTN</name>
<evidence type="ECO:0000256" key="1">
    <source>
        <dbReference type="SAM" id="SignalP"/>
    </source>
</evidence>
<keyword evidence="3" id="KW-1185">Reference proteome</keyword>
<dbReference type="Proteomes" id="UP000295075">
    <property type="component" value="Unassembled WGS sequence"/>
</dbReference>
<comment type="caution">
    <text evidence="2">The sequence shown here is derived from an EMBL/GenBank/DDBJ whole genome shotgun (WGS) entry which is preliminary data.</text>
</comment>
<evidence type="ECO:0000313" key="3">
    <source>
        <dbReference type="Proteomes" id="UP000295075"/>
    </source>
</evidence>
<feature type="chain" id="PRO_5039465692" evidence="1">
    <location>
        <begin position="26"/>
        <end position="154"/>
    </location>
</feature>
<protein>
    <submittedName>
        <fullName evidence="2">Uncharacterized protein</fullName>
    </submittedName>
</protein>
<accession>A0A4V2XN26</accession>